<keyword evidence="6" id="KW-1185">Reference proteome</keyword>
<dbReference type="SUPFAM" id="SSF56801">
    <property type="entry name" value="Acetyl-CoA synthetase-like"/>
    <property type="match status" value="1"/>
</dbReference>
<evidence type="ECO:0000256" key="3">
    <source>
        <dbReference type="ARBA" id="ARBA00029454"/>
    </source>
</evidence>
<dbReference type="SUPFAM" id="SSF47336">
    <property type="entry name" value="ACP-like"/>
    <property type="match status" value="1"/>
</dbReference>
<proteinExistence type="inferred from homology"/>
<keyword evidence="1" id="KW-0596">Phosphopantetheine</keyword>
<dbReference type="SMART" id="SM00823">
    <property type="entry name" value="PKS_PP"/>
    <property type="match status" value="1"/>
</dbReference>
<evidence type="ECO:0000313" key="6">
    <source>
        <dbReference type="Proteomes" id="UP000813461"/>
    </source>
</evidence>
<dbReference type="PROSITE" id="PS50075">
    <property type="entry name" value="CARRIER"/>
    <property type="match status" value="1"/>
</dbReference>
<comment type="similarity">
    <text evidence="3">Belongs to the NRP synthetase family.</text>
</comment>
<evidence type="ECO:0000256" key="2">
    <source>
        <dbReference type="ARBA" id="ARBA00022553"/>
    </source>
</evidence>
<name>A0A8K0W213_9PLEO</name>
<evidence type="ECO:0000259" key="4">
    <source>
        <dbReference type="PROSITE" id="PS50075"/>
    </source>
</evidence>
<dbReference type="InterPro" id="IPR042099">
    <property type="entry name" value="ANL_N_sf"/>
</dbReference>
<dbReference type="InterPro" id="IPR036291">
    <property type="entry name" value="NAD(P)-bd_dom_sf"/>
</dbReference>
<evidence type="ECO:0000256" key="1">
    <source>
        <dbReference type="ARBA" id="ARBA00022450"/>
    </source>
</evidence>
<reference evidence="5" key="1">
    <citation type="journal article" date="2021" name="Nat. Commun.">
        <title>Genetic determinants of endophytism in the Arabidopsis root mycobiome.</title>
        <authorList>
            <person name="Mesny F."/>
            <person name="Miyauchi S."/>
            <person name="Thiergart T."/>
            <person name="Pickel B."/>
            <person name="Atanasova L."/>
            <person name="Karlsson M."/>
            <person name="Huettel B."/>
            <person name="Barry K.W."/>
            <person name="Haridas S."/>
            <person name="Chen C."/>
            <person name="Bauer D."/>
            <person name="Andreopoulos W."/>
            <person name="Pangilinan J."/>
            <person name="LaButti K."/>
            <person name="Riley R."/>
            <person name="Lipzen A."/>
            <person name="Clum A."/>
            <person name="Drula E."/>
            <person name="Henrissat B."/>
            <person name="Kohler A."/>
            <person name="Grigoriev I.V."/>
            <person name="Martin F.M."/>
            <person name="Hacquard S."/>
        </authorList>
    </citation>
    <scope>NUCLEOTIDE SEQUENCE</scope>
    <source>
        <strain evidence="5">MPI-SDFR-AT-0120</strain>
    </source>
</reference>
<dbReference type="InterPro" id="IPR009081">
    <property type="entry name" value="PP-bd_ACP"/>
</dbReference>
<dbReference type="Pfam" id="PF00501">
    <property type="entry name" value="AMP-binding"/>
    <property type="match status" value="1"/>
</dbReference>
<accession>A0A8K0W213</accession>
<dbReference type="InterPro" id="IPR020806">
    <property type="entry name" value="PKS_PP-bd"/>
</dbReference>
<organism evidence="5 6">
    <name type="scientific">Paraphoma chrysanthemicola</name>
    <dbReference type="NCBI Taxonomy" id="798071"/>
    <lineage>
        <taxon>Eukaryota</taxon>
        <taxon>Fungi</taxon>
        <taxon>Dikarya</taxon>
        <taxon>Ascomycota</taxon>
        <taxon>Pezizomycotina</taxon>
        <taxon>Dothideomycetes</taxon>
        <taxon>Pleosporomycetidae</taxon>
        <taxon>Pleosporales</taxon>
        <taxon>Pleosporineae</taxon>
        <taxon>Phaeosphaeriaceae</taxon>
        <taxon>Paraphoma</taxon>
    </lineage>
</organism>
<keyword evidence="2" id="KW-0597">Phosphoprotein</keyword>
<dbReference type="InterPro" id="IPR013120">
    <property type="entry name" value="FAR_NAD-bd"/>
</dbReference>
<dbReference type="PANTHER" id="PTHR43439">
    <property type="entry name" value="PHENYLACETATE-COENZYME A LIGASE"/>
    <property type="match status" value="1"/>
</dbReference>
<dbReference type="AlphaFoldDB" id="A0A8K0W213"/>
<protein>
    <submittedName>
        <fullName evidence="5">Ochratoxin A non-ribosomal peptide synthetase</fullName>
    </submittedName>
</protein>
<dbReference type="InterPro" id="IPR036736">
    <property type="entry name" value="ACP-like_sf"/>
</dbReference>
<dbReference type="Gene3D" id="3.40.50.12780">
    <property type="entry name" value="N-terminal domain of ligase-like"/>
    <property type="match status" value="1"/>
</dbReference>
<dbReference type="OrthoDB" id="429813at2759"/>
<dbReference type="SUPFAM" id="SSF51735">
    <property type="entry name" value="NAD(P)-binding Rossmann-fold domains"/>
    <property type="match status" value="1"/>
</dbReference>
<dbReference type="Gene3D" id="1.10.1200.10">
    <property type="entry name" value="ACP-like"/>
    <property type="match status" value="1"/>
</dbReference>
<feature type="domain" description="Carrier" evidence="4">
    <location>
        <begin position="546"/>
        <end position="623"/>
    </location>
</feature>
<dbReference type="InterPro" id="IPR020845">
    <property type="entry name" value="AMP-binding_CS"/>
</dbReference>
<dbReference type="PROSITE" id="PS00455">
    <property type="entry name" value="AMP_BINDING"/>
    <property type="match status" value="1"/>
</dbReference>
<gene>
    <name evidence="5" type="ORF">FB567DRAFT_613799</name>
</gene>
<dbReference type="Pfam" id="PF23562">
    <property type="entry name" value="AMP-binding_C_3"/>
    <property type="match status" value="1"/>
</dbReference>
<dbReference type="Pfam" id="PF07993">
    <property type="entry name" value="NAD_binding_4"/>
    <property type="match status" value="1"/>
</dbReference>
<dbReference type="EMBL" id="JAGMVJ010000003">
    <property type="protein sequence ID" value="KAH7092027.1"/>
    <property type="molecule type" value="Genomic_DNA"/>
</dbReference>
<dbReference type="Proteomes" id="UP000813461">
    <property type="component" value="Unassembled WGS sequence"/>
</dbReference>
<dbReference type="PANTHER" id="PTHR43439:SF2">
    <property type="entry name" value="ENZYME, PUTATIVE (JCVI)-RELATED"/>
    <property type="match status" value="1"/>
</dbReference>
<dbReference type="GO" id="GO:0031177">
    <property type="term" value="F:phosphopantetheine binding"/>
    <property type="evidence" value="ECO:0007669"/>
    <property type="project" value="InterPro"/>
</dbReference>
<dbReference type="InterPro" id="IPR000873">
    <property type="entry name" value="AMP-dep_synth/lig_dom"/>
</dbReference>
<comment type="caution">
    <text evidence="5">The sequence shown here is derived from an EMBL/GenBank/DDBJ whole genome shotgun (WGS) entry which is preliminary data.</text>
</comment>
<sequence>MSPNQKSTTLLPHILKQNAQADPSGIFARVPVGAKYTDGYKDISKLQFEKAVNHTALLIRQTFGESKSFETLTYVGPGDLRYSVVLVAGIKAGYKVFLPSPRNSKEAHISLLERLQCTKLIVTEPQAPCVPSILGAVRMQTMTLPSLNQLLQEESVEEYPFDKTFAESRNDPIFVLHTSGSTGIPKPLTFTNEFVARVIAATSLPAPDGYVDINRYFVTGLFFMTLPSFHIAGLAYSLLVSAYHDSTPVYPLPGPPPTTESFISAINNTDIDWAFVPPVIIDELGKQPRLLDVVARRLKYIFFTGGSVPKASGDIVAQKLPIWQVMGSSECASLPLVHPDADYTNSEDWNYIQLNPVLKSKMRHRYDELHELVIVRNAKTETLQPVFTHFPETTEYETRDLFKQHPAKRGLWSYQSRVDDLIVFLNGEKTNPVTFEEEVISHPEVKAALVIGSQRLEAALLVELAAEAPISEEEKAVVVERIWPVVERANKAAPAHARISKGKILLVNPELPMLRAGKGTVQRNATLNLYAEAIRRLYEEDEGATGHIDTSTQNDIKSVVRNLVAEMLGMDNLDFFQLGMDSLGVMRLQRALKSRYPRLNISPNTVYSNSSVNALANALQRSSTTKGDAADIGQDSTEELATMLENFKNEIDAISPINHSGAPMSAGKGTIILLTGSTGALGSYILHHLLSMPDIAHIYCFNRTSDAKDRQIKNNKARSLTTSFSPERVTFLAGDIAAQSFGLPQSDYQNLLSDVTYIVYNAWPVNFNLPLSAFTQSISGVVSLIRFSALSRWTSAIQFFSSISSVSRYAGSVVPEAVVTDLSTPDAMGYGQSKHLAERLLDHASKTLGIKTSSVRIGQVAGAARTASGWNKQEWLPRLVTSSAFIGEIPSTLGDELATEDAVNWVPIDQIADVVVELALHSNGDQAAEKPTSIFHVVHPNPVSWSSLLEPIKKGLEASPSSVGPIKIVPYAHWLSTLKTKSAEEEKAGNIDAATLAEMNPAMHLLEFYEKLQYQGQGGVRVKLSIENTLSCSETLKSLQPLKEEWVAGWVKEWIGA</sequence>
<dbReference type="Gene3D" id="3.40.50.720">
    <property type="entry name" value="NAD(P)-binding Rossmann-like Domain"/>
    <property type="match status" value="1"/>
</dbReference>
<dbReference type="Pfam" id="PF00550">
    <property type="entry name" value="PP-binding"/>
    <property type="match status" value="1"/>
</dbReference>
<dbReference type="InterPro" id="IPR051414">
    <property type="entry name" value="Adenylate-forming_Reductase"/>
</dbReference>
<evidence type="ECO:0000313" key="5">
    <source>
        <dbReference type="EMBL" id="KAH7092027.1"/>
    </source>
</evidence>